<dbReference type="EMBL" id="FNGE01000009">
    <property type="protein sequence ID" value="SDL33655.1"/>
    <property type="molecule type" value="Genomic_DNA"/>
</dbReference>
<evidence type="ECO:0000313" key="4">
    <source>
        <dbReference type="Proteomes" id="UP000199555"/>
    </source>
</evidence>
<feature type="chain" id="PRO_5011695924" description="Antifreeze glycopeptide polyprotein" evidence="2">
    <location>
        <begin position="23"/>
        <end position="537"/>
    </location>
</feature>
<dbReference type="STRING" id="525640.SAMN04487971_10929"/>
<dbReference type="AlphaFoldDB" id="A0A1G9J8Y0"/>
<proteinExistence type="predicted"/>
<accession>A0A1G9J8Y0</accession>
<dbReference type="Proteomes" id="UP000199555">
    <property type="component" value="Unassembled WGS sequence"/>
</dbReference>
<evidence type="ECO:0008006" key="5">
    <source>
        <dbReference type="Google" id="ProtNLM"/>
    </source>
</evidence>
<protein>
    <recommendedName>
        <fullName evidence="5">Antifreeze glycopeptide polyprotein</fullName>
    </recommendedName>
</protein>
<evidence type="ECO:0000256" key="2">
    <source>
        <dbReference type="SAM" id="SignalP"/>
    </source>
</evidence>
<keyword evidence="4" id="KW-1185">Reference proteome</keyword>
<organism evidence="3 4">
    <name type="scientific">Paracoccus chinensis</name>
    <dbReference type="NCBI Taxonomy" id="525640"/>
    <lineage>
        <taxon>Bacteria</taxon>
        <taxon>Pseudomonadati</taxon>
        <taxon>Pseudomonadota</taxon>
        <taxon>Alphaproteobacteria</taxon>
        <taxon>Rhodobacterales</taxon>
        <taxon>Paracoccaceae</taxon>
        <taxon>Paracoccus</taxon>
    </lineage>
</organism>
<dbReference type="OrthoDB" id="7929427at2"/>
<sequence length="537" mass="55162">MRWTDLTLLAALAALPSGAALAQGAREPAAASDWLMGTAPAKPPVTGWRPGDSVPFEAQRLRPVAPVARPATLKPPRALATTAAPPPVGVTRLSDGNPDTKGAIRAEAARLPRDLWGAAPAGQVAEAIAAANPRLAANRALLQRILTAQLAPPAGAAGDEGRLFLARVDRLIAAGRLEDAEAMLQSAGWTDGPRFARRFEIALLRDTTDEACAVMGQRPGLAPDLGARIYCLARVGDWSAAALTLHGARAAGLMEPQTLALLERFLDDGSADLSDALPDPAQVTPLEFRLFEAIGQPLSTAELPLAFAWADLNGNAGWKARLDAAERLARAGAMDPAPLAAAYLDQRPAASGGVWDRAAAFQRIEAALDAGDTAAISAELPQAASLFLEAGLIVPFARLVGPGLSGLTLDPEAAETAAHLRLLVGLPETPGADLPTPDRALIALAAGDPDAAAAFPQGSAGAAHAEALAAEPLAEAPPEGRGLALLAAMADVDAGLDGDIARASAGLRRMVELGQPSDARQAAVELLLTEHMGGPRR</sequence>
<evidence type="ECO:0000313" key="3">
    <source>
        <dbReference type="EMBL" id="SDL33655.1"/>
    </source>
</evidence>
<keyword evidence="2" id="KW-0732">Signal</keyword>
<gene>
    <name evidence="3" type="ORF">SAMN04487971_10929</name>
</gene>
<name>A0A1G9J8Y0_9RHOB</name>
<reference evidence="4" key="1">
    <citation type="submission" date="2016-10" db="EMBL/GenBank/DDBJ databases">
        <authorList>
            <person name="Varghese N."/>
            <person name="Submissions S."/>
        </authorList>
    </citation>
    <scope>NUCLEOTIDE SEQUENCE [LARGE SCALE GENOMIC DNA]</scope>
    <source>
        <strain evidence="4">CGMCC 1.7655</strain>
    </source>
</reference>
<dbReference type="RefSeq" id="WP_090755773.1">
    <property type="nucleotide sequence ID" value="NZ_FNGE01000009.1"/>
</dbReference>
<feature type="region of interest" description="Disordered" evidence="1">
    <location>
        <begin position="78"/>
        <end position="99"/>
    </location>
</feature>
<feature type="signal peptide" evidence="2">
    <location>
        <begin position="1"/>
        <end position="22"/>
    </location>
</feature>
<evidence type="ECO:0000256" key="1">
    <source>
        <dbReference type="SAM" id="MobiDB-lite"/>
    </source>
</evidence>